<dbReference type="GO" id="GO:0006355">
    <property type="term" value="P:regulation of DNA-templated transcription"/>
    <property type="evidence" value="ECO:0007669"/>
    <property type="project" value="InterPro"/>
</dbReference>
<dbReference type="GO" id="GO:0003677">
    <property type="term" value="F:DNA binding"/>
    <property type="evidence" value="ECO:0007669"/>
    <property type="project" value="InterPro"/>
</dbReference>
<reference evidence="2" key="1">
    <citation type="journal article" date="2020" name="mSystems">
        <title>Genome- and Community-Level Interaction Insights into Carbon Utilization and Element Cycling Functions of Hydrothermarchaeota in Hydrothermal Sediment.</title>
        <authorList>
            <person name="Zhou Z."/>
            <person name="Liu Y."/>
            <person name="Xu W."/>
            <person name="Pan J."/>
            <person name="Luo Z.H."/>
            <person name="Li M."/>
        </authorList>
    </citation>
    <scope>NUCLEOTIDE SEQUENCE [LARGE SCALE GENOMIC DNA]</scope>
    <source>
        <strain evidence="2">SpSt-222</strain>
    </source>
</reference>
<dbReference type="PANTHER" id="PTHR35807">
    <property type="entry name" value="TRANSCRIPTIONAL REGULATOR REDD-RELATED"/>
    <property type="match status" value="1"/>
</dbReference>
<dbReference type="Gene3D" id="3.40.50.300">
    <property type="entry name" value="P-loop containing nucleotide triphosphate hydrolases"/>
    <property type="match status" value="1"/>
</dbReference>
<name>A0A7C1K3X9_THERO</name>
<dbReference type="InterPro" id="IPR027417">
    <property type="entry name" value="P-loop_NTPase"/>
</dbReference>
<evidence type="ECO:0000313" key="2">
    <source>
        <dbReference type="EMBL" id="HEF66427.1"/>
    </source>
</evidence>
<protein>
    <recommendedName>
        <fullName evidence="1">Bacterial transcriptional activator domain-containing protein</fullName>
    </recommendedName>
</protein>
<dbReference type="Gene3D" id="1.10.10.10">
    <property type="entry name" value="Winged helix-like DNA-binding domain superfamily/Winged helix DNA-binding domain"/>
    <property type="match status" value="1"/>
</dbReference>
<dbReference type="InterPro" id="IPR051677">
    <property type="entry name" value="AfsR-DnrI-RedD_regulator"/>
</dbReference>
<gene>
    <name evidence="2" type="ORF">ENP47_12640</name>
</gene>
<dbReference type="Pfam" id="PF13191">
    <property type="entry name" value="AAA_16"/>
    <property type="match status" value="1"/>
</dbReference>
<dbReference type="SUPFAM" id="SSF52540">
    <property type="entry name" value="P-loop containing nucleoside triphosphate hydrolases"/>
    <property type="match status" value="1"/>
</dbReference>
<dbReference type="AlphaFoldDB" id="A0A7C1K3X9"/>
<dbReference type="InterPro" id="IPR036388">
    <property type="entry name" value="WH-like_DNA-bd_sf"/>
</dbReference>
<dbReference type="Gene3D" id="1.25.40.10">
    <property type="entry name" value="Tetratricopeptide repeat domain"/>
    <property type="match status" value="1"/>
</dbReference>
<dbReference type="InterPro" id="IPR005158">
    <property type="entry name" value="BTAD"/>
</dbReference>
<dbReference type="EMBL" id="DSJL01000011">
    <property type="protein sequence ID" value="HEF66427.1"/>
    <property type="molecule type" value="Genomic_DNA"/>
</dbReference>
<dbReference type="InterPro" id="IPR041664">
    <property type="entry name" value="AAA_16"/>
</dbReference>
<feature type="domain" description="Bacterial transcriptional activator" evidence="1">
    <location>
        <begin position="128"/>
        <end position="278"/>
    </location>
</feature>
<comment type="caution">
    <text evidence="2">The sequence shown here is derived from an EMBL/GenBank/DDBJ whole genome shotgun (WGS) entry which is preliminary data.</text>
</comment>
<sequence length="810" mass="90362">MVLASQFQATHAASKHREKKEVLGMGQLSIALLGPPRILHASQLVPFPTRKSEALLIFLAAEGGLHSRDRLTALLWPESDEEHGRGSLRSALTSIRECLEKRQDSHDAPHLCSEQAHVGLVVDPDLELDLHVLREAAELAREANKVLSNETITRLQDALNRYRGDFLQGFLVNAAPDFDEWISQQRESWHRQVGWICKRLSRAYFTGGDLPLAIETAARWVRLDPWSEAAHYHLIQAQAAAGDRTAALRSYQACRAILTAELGIEPSPEIEDLAKHVRRRVTARKVAAETPDSEPELAFPLVGRSSEHTRLVAAYEAACQGKPQLVSVEGEPGIGKTRLVQAFLHWVSTQGADVLQGKAFESSQRFPYQPLMEAFRPALTRWLKQSSLPLTPVWLAELSRWFPELSDYYRDLPVTTRKTGIEARFRLFDAIAHLSEQLAANASGGALVFFVDDAQWMDTASFDLLSYLRRRWSVSHTPILLLVALRPDELAAREAWSHPSELLAQSAGEMPVIRLSLGSLSLQDTGMLLASLFQVEPDRIFSGPARAVCEQLFRDTGGQPFFLVETLRAFYQEQGTASKKSVRGEANNDLEKNVQEFLAWRRKQGIVDVIREAIRARLGRLSATTRKACFTAAVLGDGFELTQLCSVAGLDPLAGLQALDELCERGLIRDMQQPEASTVRFAFTHQWIREVAYAHAGEARRQVLHRRALEELAAAGAPITRLATHALRAGLAAPTFNLGRAIGGAKPRRLAMNSELGYDSHAQQRKENRFDLGDWMRKALPADGDRPAQAARWMSWSQCAFQYWSATERC</sequence>
<dbReference type="Pfam" id="PF03704">
    <property type="entry name" value="BTAD"/>
    <property type="match status" value="1"/>
</dbReference>
<evidence type="ECO:0000259" key="1">
    <source>
        <dbReference type="SMART" id="SM01043"/>
    </source>
</evidence>
<dbReference type="SUPFAM" id="SSF46894">
    <property type="entry name" value="C-terminal effector domain of the bipartite response regulators"/>
    <property type="match status" value="1"/>
</dbReference>
<dbReference type="SUPFAM" id="SSF48452">
    <property type="entry name" value="TPR-like"/>
    <property type="match status" value="1"/>
</dbReference>
<dbReference type="InterPro" id="IPR016032">
    <property type="entry name" value="Sig_transdc_resp-reg_C-effctor"/>
</dbReference>
<organism evidence="2">
    <name type="scientific">Thermomicrobium roseum</name>
    <dbReference type="NCBI Taxonomy" id="500"/>
    <lineage>
        <taxon>Bacteria</taxon>
        <taxon>Pseudomonadati</taxon>
        <taxon>Thermomicrobiota</taxon>
        <taxon>Thermomicrobia</taxon>
        <taxon>Thermomicrobiales</taxon>
        <taxon>Thermomicrobiaceae</taxon>
        <taxon>Thermomicrobium</taxon>
    </lineage>
</organism>
<dbReference type="SMART" id="SM01043">
    <property type="entry name" value="BTAD"/>
    <property type="match status" value="1"/>
</dbReference>
<proteinExistence type="predicted"/>
<accession>A0A7C1K3X9</accession>
<dbReference type="InterPro" id="IPR011990">
    <property type="entry name" value="TPR-like_helical_dom_sf"/>
</dbReference>